<keyword evidence="1" id="KW-0812">Transmembrane</keyword>
<reference evidence="2 3" key="1">
    <citation type="submission" date="2014-02" db="EMBL/GenBank/DDBJ databases">
        <title>The genome sequence of Colletotrichum nymphaeae SA-01.</title>
        <authorList>
            <person name="Baroncelli R."/>
            <person name="Thon M.R."/>
        </authorList>
    </citation>
    <scope>NUCLEOTIDE SEQUENCE [LARGE SCALE GENOMIC DNA]</scope>
    <source>
        <strain evidence="2 3">SA-01</strain>
    </source>
</reference>
<feature type="transmembrane region" description="Helical" evidence="1">
    <location>
        <begin position="136"/>
        <end position="157"/>
    </location>
</feature>
<keyword evidence="1" id="KW-1133">Transmembrane helix</keyword>
<gene>
    <name evidence="2" type="ORF">CNYM01_13213</name>
</gene>
<proteinExistence type="predicted"/>
<sequence length="171" mass="18483">MPNSSKTISIPMRDALFACFKAATTLVRPSLRQHVILVGGFAIEADGKIAFDAPQGFRVRMDVLEIGNGCIERIHATESFLGGSVASSSDLLRLRAKTVVERGSDGEVDDFRWLLLLAARYGQVLPLLDNDEVENLVGAAAILMSFDVLILVALLGVNNRAVALQLLGKYL</sequence>
<keyword evidence="3" id="KW-1185">Reference proteome</keyword>
<comment type="caution">
    <text evidence="2">The sequence shown here is derived from an EMBL/GenBank/DDBJ whole genome shotgun (WGS) entry which is preliminary data.</text>
</comment>
<keyword evidence="1" id="KW-0472">Membrane</keyword>
<organism evidence="2 3">
    <name type="scientific">Colletotrichum nymphaeae SA-01</name>
    <dbReference type="NCBI Taxonomy" id="1460502"/>
    <lineage>
        <taxon>Eukaryota</taxon>
        <taxon>Fungi</taxon>
        <taxon>Dikarya</taxon>
        <taxon>Ascomycota</taxon>
        <taxon>Pezizomycotina</taxon>
        <taxon>Sordariomycetes</taxon>
        <taxon>Hypocreomycetidae</taxon>
        <taxon>Glomerellales</taxon>
        <taxon>Glomerellaceae</taxon>
        <taxon>Colletotrichum</taxon>
        <taxon>Colletotrichum acutatum species complex</taxon>
    </lineage>
</organism>
<evidence type="ECO:0000313" key="3">
    <source>
        <dbReference type="Proteomes" id="UP000070054"/>
    </source>
</evidence>
<evidence type="ECO:0000256" key="1">
    <source>
        <dbReference type="SAM" id="Phobius"/>
    </source>
</evidence>
<name>A0A135T2V4_9PEZI</name>
<dbReference type="EMBL" id="JEMN01001252">
    <property type="protein sequence ID" value="KXH42496.1"/>
    <property type="molecule type" value="Genomic_DNA"/>
</dbReference>
<protein>
    <submittedName>
        <fullName evidence="2">Uncharacterized protein</fullName>
    </submittedName>
</protein>
<dbReference type="AlphaFoldDB" id="A0A135T2V4"/>
<accession>A0A135T2V4</accession>
<dbReference type="Proteomes" id="UP000070054">
    <property type="component" value="Unassembled WGS sequence"/>
</dbReference>
<evidence type="ECO:0000313" key="2">
    <source>
        <dbReference type="EMBL" id="KXH42496.1"/>
    </source>
</evidence>